<protein>
    <submittedName>
        <fullName evidence="4">Pentatricopeptide repeat-containing protein</fullName>
    </submittedName>
</protein>
<dbReference type="PANTHER" id="PTHR46128:SF329">
    <property type="entry name" value="MITOCHONDRIAL GROUP I INTRON SPLICING FACTOR DMR1"/>
    <property type="match status" value="1"/>
</dbReference>
<dbReference type="InterPro" id="IPR011990">
    <property type="entry name" value="TPR-like_helical_dom_sf"/>
</dbReference>
<accession>A0A9N7N8F6</accession>
<keyword evidence="5" id="KW-1185">Reference proteome</keyword>
<gene>
    <name evidence="4" type="ORF">SHERM_20486</name>
</gene>
<dbReference type="PANTHER" id="PTHR46128">
    <property type="entry name" value="MITOCHONDRIAL GROUP I INTRON SPLICING FACTOR CCM1"/>
    <property type="match status" value="1"/>
</dbReference>
<comment type="caution">
    <text evidence="4">The sequence shown here is derived from an EMBL/GenBank/DDBJ whole genome shotgun (WGS) entry which is preliminary data.</text>
</comment>
<dbReference type="Proteomes" id="UP001153555">
    <property type="component" value="Unassembled WGS sequence"/>
</dbReference>
<keyword evidence="2" id="KW-0677">Repeat</keyword>
<dbReference type="Pfam" id="PF01535">
    <property type="entry name" value="PPR"/>
    <property type="match status" value="1"/>
</dbReference>
<reference evidence="4" key="1">
    <citation type="submission" date="2019-12" db="EMBL/GenBank/DDBJ databases">
        <authorList>
            <person name="Scholes J."/>
        </authorList>
    </citation>
    <scope>NUCLEOTIDE SEQUENCE</scope>
</reference>
<name>A0A9N7N8F6_STRHE</name>
<feature type="repeat" description="PPR" evidence="3">
    <location>
        <begin position="148"/>
        <end position="182"/>
    </location>
</feature>
<sequence>MRSCSELSTLEIVEILKSMQGEPNSASTVVGGDCEKAEGQRASHSALAINSLIKRLVGGGRVDTVVAMYKQLKTIGLNPNVYTYAIMIITYYWNNCFEEAGNVLSEMEAAEPDSFMYFAYLEGLCMNGLIDSGNKVLQSCKAGNVLIDAYAYTTVIQDFFKEKKLREAENVLLDMEEYEMIPSEADYRALVPGMCGRTTNNYQWRDFVRSEDIMTDNCLWFDRTSLTDFVVTVLTDNQVERKLRHRYML</sequence>
<evidence type="ECO:0000256" key="3">
    <source>
        <dbReference type="PROSITE-ProRule" id="PRU00708"/>
    </source>
</evidence>
<evidence type="ECO:0000256" key="1">
    <source>
        <dbReference type="ARBA" id="ARBA00007626"/>
    </source>
</evidence>
<dbReference type="InterPro" id="IPR050872">
    <property type="entry name" value="PPR_P_subfamily"/>
</dbReference>
<dbReference type="AlphaFoldDB" id="A0A9N7N8F6"/>
<dbReference type="EMBL" id="CACSLK010024540">
    <property type="protein sequence ID" value="CAA0823322.1"/>
    <property type="molecule type" value="Genomic_DNA"/>
</dbReference>
<dbReference type="OrthoDB" id="185373at2759"/>
<evidence type="ECO:0000313" key="4">
    <source>
        <dbReference type="EMBL" id="CAA0823322.1"/>
    </source>
</evidence>
<evidence type="ECO:0000256" key="2">
    <source>
        <dbReference type="ARBA" id="ARBA00022737"/>
    </source>
</evidence>
<comment type="similarity">
    <text evidence="1">Belongs to the PPR family. P subfamily.</text>
</comment>
<organism evidence="4 5">
    <name type="scientific">Striga hermonthica</name>
    <name type="common">Purple witchweed</name>
    <name type="synonym">Buchnera hermonthica</name>
    <dbReference type="NCBI Taxonomy" id="68872"/>
    <lineage>
        <taxon>Eukaryota</taxon>
        <taxon>Viridiplantae</taxon>
        <taxon>Streptophyta</taxon>
        <taxon>Embryophyta</taxon>
        <taxon>Tracheophyta</taxon>
        <taxon>Spermatophyta</taxon>
        <taxon>Magnoliopsida</taxon>
        <taxon>eudicotyledons</taxon>
        <taxon>Gunneridae</taxon>
        <taxon>Pentapetalae</taxon>
        <taxon>asterids</taxon>
        <taxon>lamiids</taxon>
        <taxon>Lamiales</taxon>
        <taxon>Orobanchaceae</taxon>
        <taxon>Buchnereae</taxon>
        <taxon>Striga</taxon>
    </lineage>
</organism>
<dbReference type="PROSITE" id="PS51375">
    <property type="entry name" value="PPR"/>
    <property type="match status" value="1"/>
</dbReference>
<dbReference type="Gene3D" id="1.25.40.10">
    <property type="entry name" value="Tetratricopeptide repeat domain"/>
    <property type="match status" value="2"/>
</dbReference>
<proteinExistence type="inferred from homology"/>
<dbReference type="Pfam" id="PF13812">
    <property type="entry name" value="PPR_3"/>
    <property type="match status" value="1"/>
</dbReference>
<dbReference type="InterPro" id="IPR002885">
    <property type="entry name" value="PPR_rpt"/>
</dbReference>
<evidence type="ECO:0000313" key="5">
    <source>
        <dbReference type="Proteomes" id="UP001153555"/>
    </source>
</evidence>